<comment type="caution">
    <text evidence="9">The sequence shown here is derived from an EMBL/GenBank/DDBJ whole genome shotgun (WGS) entry which is preliminary data.</text>
</comment>
<evidence type="ECO:0000256" key="1">
    <source>
        <dbReference type="ARBA" id="ARBA00004193"/>
    </source>
</evidence>
<organism evidence="9 10">
    <name type="scientific">Amycolatopsis thailandensis</name>
    <dbReference type="NCBI Taxonomy" id="589330"/>
    <lineage>
        <taxon>Bacteria</taxon>
        <taxon>Bacillati</taxon>
        <taxon>Actinomycetota</taxon>
        <taxon>Actinomycetes</taxon>
        <taxon>Pseudonocardiales</taxon>
        <taxon>Pseudonocardiaceae</taxon>
        <taxon>Amycolatopsis</taxon>
    </lineage>
</organism>
<keyword evidence="2" id="KW-1003">Cell membrane</keyword>
<name>A0A229RUX4_9PSEU</name>
<evidence type="ECO:0000256" key="8">
    <source>
        <dbReference type="SAM" id="Phobius"/>
    </source>
</evidence>
<dbReference type="EMBL" id="NMQT01000102">
    <property type="protein sequence ID" value="OXM50269.1"/>
    <property type="molecule type" value="Genomic_DNA"/>
</dbReference>
<keyword evidence="8" id="KW-0812">Transmembrane</keyword>
<feature type="transmembrane region" description="Helical" evidence="8">
    <location>
        <begin position="65"/>
        <end position="89"/>
    </location>
</feature>
<keyword evidence="5" id="KW-0564">Palmitate</keyword>
<dbReference type="AlphaFoldDB" id="A0A229RUX4"/>
<evidence type="ECO:0000256" key="4">
    <source>
        <dbReference type="ARBA" id="ARBA00023136"/>
    </source>
</evidence>
<gene>
    <name evidence="9" type="ORF">CFP71_27945</name>
</gene>
<reference evidence="9 10" key="1">
    <citation type="submission" date="2017-07" db="EMBL/GenBank/DDBJ databases">
        <title>Amycolatopsis thailandensis Genome sequencing and assembly.</title>
        <authorList>
            <person name="Kaur N."/>
            <person name="Mayilraj S."/>
        </authorList>
    </citation>
    <scope>NUCLEOTIDE SEQUENCE [LARGE SCALE GENOMIC DNA]</scope>
    <source>
        <strain evidence="9 10">JCM 16380</strain>
    </source>
</reference>
<feature type="transmembrane region" description="Helical" evidence="8">
    <location>
        <begin position="40"/>
        <end position="58"/>
    </location>
</feature>
<evidence type="ECO:0000313" key="9">
    <source>
        <dbReference type="EMBL" id="OXM50269.1"/>
    </source>
</evidence>
<protein>
    <submittedName>
        <fullName evidence="9">Uncharacterized protein</fullName>
    </submittedName>
</protein>
<keyword evidence="6" id="KW-0449">Lipoprotein</keyword>
<sequence length="257" mass="27370">MCFGLGATLLTSLAVAVVPFPCENFEAICGKQDLVGAMPMVATVVAVVCGAVGGWIALRRRRRTAPWVLAAWLLVLAGCGYSCSVLGAAPDTVAQEAKSAADREQRIAAMRARPDFETVKARFQKLHQELAETAAATVPGLRWPPSDSLLDARISLCASDTPDGRGYYGAGAASLPGDTAISETQWSALDAALREVAGRYGFTGLPGHRRTGQNDPQPSGFEWTAPDGARIEGNLTRFDRVISLSFITPCYLTQARR</sequence>
<keyword evidence="10" id="KW-1185">Reference proteome</keyword>
<evidence type="ECO:0000256" key="7">
    <source>
        <dbReference type="SAM" id="MobiDB-lite"/>
    </source>
</evidence>
<feature type="region of interest" description="Disordered" evidence="7">
    <location>
        <begin position="204"/>
        <end position="225"/>
    </location>
</feature>
<dbReference type="GO" id="GO:0005886">
    <property type="term" value="C:plasma membrane"/>
    <property type="evidence" value="ECO:0007669"/>
    <property type="project" value="UniProtKB-SubCell"/>
</dbReference>
<evidence type="ECO:0000256" key="6">
    <source>
        <dbReference type="ARBA" id="ARBA00023288"/>
    </source>
</evidence>
<accession>A0A229RUX4</accession>
<dbReference type="Proteomes" id="UP000215223">
    <property type="component" value="Unassembled WGS sequence"/>
</dbReference>
<evidence type="ECO:0000256" key="2">
    <source>
        <dbReference type="ARBA" id="ARBA00022475"/>
    </source>
</evidence>
<evidence type="ECO:0000256" key="3">
    <source>
        <dbReference type="ARBA" id="ARBA00022729"/>
    </source>
</evidence>
<comment type="subcellular location">
    <subcellularLocation>
        <location evidence="1">Cell membrane</location>
        <topology evidence="1">Lipid-anchor</topology>
    </subcellularLocation>
</comment>
<dbReference type="Pfam" id="PF16708">
    <property type="entry name" value="LppA"/>
    <property type="match status" value="1"/>
</dbReference>
<keyword evidence="4 8" id="KW-0472">Membrane</keyword>
<dbReference type="InterPro" id="IPR032018">
    <property type="entry name" value="LppA/LppB/LprP"/>
</dbReference>
<proteinExistence type="predicted"/>
<evidence type="ECO:0000313" key="10">
    <source>
        <dbReference type="Proteomes" id="UP000215223"/>
    </source>
</evidence>
<dbReference type="Gene3D" id="3.30.2030.20">
    <property type="match status" value="1"/>
</dbReference>
<keyword evidence="8" id="KW-1133">Transmembrane helix</keyword>
<keyword evidence="3" id="KW-0732">Signal</keyword>
<evidence type="ECO:0000256" key="5">
    <source>
        <dbReference type="ARBA" id="ARBA00023139"/>
    </source>
</evidence>